<dbReference type="RefSeq" id="YP_009824127.1">
    <property type="nucleotide sequence ID" value="NC_048199.1"/>
</dbReference>
<keyword evidence="2" id="KW-1185">Reference proteome</keyword>
<sequence>MINAVLTIALVPLLFGAFETNSFQTTFCNIAIFGISDLIQCDEIKDTLTLREGQNITLTMDNSTDTITIDAATGAQPSELYCSGDDKFSAYNSTTNTFVCTTDQQNPTGEANTASNLSPGEGLFTSKSGVNLPFKSLTGGTNISLSSNSTTIEISATGTGEANTYSDVGLGEQIIKNKVGVDLPFKGIAAGSGISVSGNLTDVTISSTIVDTNTETFVDTTTCSVGDFVTSINNSTGVVTCGTPETFAYVDTTTCSAGSVITAINNSTGVVTCTALSSSYSLGFTQGADVAKSSTLYFGITGGNDVTENNIEFYLPNDRTVSKLYCFVSASTTNADSTITLRLNSADTSVTLTYTAGETGLKSDTVNSFSANAGDTINIAVTNTSSGGGAKDLSLQACSMELS</sequence>
<evidence type="ECO:0000313" key="2">
    <source>
        <dbReference type="Proteomes" id="UP000316651"/>
    </source>
</evidence>
<dbReference type="Proteomes" id="UP000316651">
    <property type="component" value="Segment"/>
</dbReference>
<reference evidence="1 2" key="1">
    <citation type="submission" date="2019-02" db="EMBL/GenBank/DDBJ databases">
        <title>Spindle-shaped viruses infect a marine ammonia-oxidizing thaumarchaeon.</title>
        <authorList>
            <person name="Kim J.-G."/>
            <person name="Kim S.-J."/>
            <person name="Rhee S.-K."/>
        </authorList>
    </citation>
    <scope>NUCLEOTIDE SEQUENCE [LARGE SCALE GENOMIC DNA]</scope>
    <source>
        <strain evidence="1">NSV1</strain>
    </source>
</reference>
<accession>A0A514K2P5</accession>
<proteinExistence type="predicted"/>
<dbReference type="KEGG" id="vg:55015654"/>
<dbReference type="EMBL" id="MK570053">
    <property type="protein sequence ID" value="QDI73906.1"/>
    <property type="molecule type" value="Genomic_DNA"/>
</dbReference>
<protein>
    <submittedName>
        <fullName evidence="1">Uncharacterized protein</fullName>
    </submittedName>
</protein>
<dbReference type="GeneID" id="55015654"/>
<name>A0A514K2P5_9VIRU</name>
<evidence type="ECO:0000313" key="1">
    <source>
        <dbReference type="EMBL" id="QDI73906.1"/>
    </source>
</evidence>
<organism evidence="1 2">
    <name type="scientific">Nitrosopumilus spindle-shaped virus</name>
    <dbReference type="NCBI Taxonomy" id="2508184"/>
    <lineage>
        <taxon>Viruses</taxon>
        <taxon>Viruses incertae sedis</taxon>
        <taxon>Thaspiviridae</taxon>
        <taxon>Nitmarvirus</taxon>
        <taxon>Nitmarvirus maris</taxon>
        <taxon>Nitmarvirus NSV1</taxon>
    </lineage>
</organism>